<dbReference type="EMBL" id="JASCZI010271871">
    <property type="protein sequence ID" value="MED6216234.1"/>
    <property type="molecule type" value="Genomic_DNA"/>
</dbReference>
<proteinExistence type="predicted"/>
<feature type="region of interest" description="Disordered" evidence="1">
    <location>
        <begin position="153"/>
        <end position="173"/>
    </location>
</feature>
<sequence length="173" mass="19312">MKSSATSPTRNSSVVGATLSSVGEEDIQNFIDLLECSLDVGIDEVEVPEMHNDEGREITNAEGLNVEAHVPGSNVSPSLAQVIERKFECPEAVFCFYEQYSRGKGFSMRHGRKTRMSLALELVIGKHNRKAEQVQKLATSTWDRIVCLVVPSEKSKRKRREDKEKEPSPSISF</sequence>
<accession>A0ABU6Z1W6</accession>
<reference evidence="2 3" key="1">
    <citation type="journal article" date="2023" name="Plants (Basel)">
        <title>Bridging the Gap: Combining Genomics and Transcriptomics Approaches to Understand Stylosanthes scabra, an Orphan Legume from the Brazilian Caatinga.</title>
        <authorList>
            <person name="Ferreira-Neto J.R.C."/>
            <person name="da Silva M.D."/>
            <person name="Binneck E."/>
            <person name="de Melo N.F."/>
            <person name="da Silva R.H."/>
            <person name="de Melo A.L.T.M."/>
            <person name="Pandolfi V."/>
            <person name="Bustamante F.O."/>
            <person name="Brasileiro-Vidal A.C."/>
            <person name="Benko-Iseppon A.M."/>
        </authorList>
    </citation>
    <scope>NUCLEOTIDE SEQUENCE [LARGE SCALE GENOMIC DNA]</scope>
    <source>
        <tissue evidence="2">Leaves</tissue>
    </source>
</reference>
<comment type="caution">
    <text evidence="2">The sequence shown here is derived from an EMBL/GenBank/DDBJ whole genome shotgun (WGS) entry which is preliminary data.</text>
</comment>
<keyword evidence="3" id="KW-1185">Reference proteome</keyword>
<gene>
    <name evidence="2" type="ORF">PIB30_005496</name>
</gene>
<evidence type="ECO:0000313" key="2">
    <source>
        <dbReference type="EMBL" id="MED6216234.1"/>
    </source>
</evidence>
<dbReference type="Proteomes" id="UP001341840">
    <property type="component" value="Unassembled WGS sequence"/>
</dbReference>
<evidence type="ECO:0000256" key="1">
    <source>
        <dbReference type="SAM" id="MobiDB-lite"/>
    </source>
</evidence>
<protein>
    <submittedName>
        <fullName evidence="2">Uncharacterized protein</fullName>
    </submittedName>
</protein>
<organism evidence="2 3">
    <name type="scientific">Stylosanthes scabra</name>
    <dbReference type="NCBI Taxonomy" id="79078"/>
    <lineage>
        <taxon>Eukaryota</taxon>
        <taxon>Viridiplantae</taxon>
        <taxon>Streptophyta</taxon>
        <taxon>Embryophyta</taxon>
        <taxon>Tracheophyta</taxon>
        <taxon>Spermatophyta</taxon>
        <taxon>Magnoliopsida</taxon>
        <taxon>eudicotyledons</taxon>
        <taxon>Gunneridae</taxon>
        <taxon>Pentapetalae</taxon>
        <taxon>rosids</taxon>
        <taxon>fabids</taxon>
        <taxon>Fabales</taxon>
        <taxon>Fabaceae</taxon>
        <taxon>Papilionoideae</taxon>
        <taxon>50 kb inversion clade</taxon>
        <taxon>dalbergioids sensu lato</taxon>
        <taxon>Dalbergieae</taxon>
        <taxon>Pterocarpus clade</taxon>
        <taxon>Stylosanthes</taxon>
    </lineage>
</organism>
<evidence type="ECO:0000313" key="3">
    <source>
        <dbReference type="Proteomes" id="UP001341840"/>
    </source>
</evidence>
<name>A0ABU6Z1W6_9FABA</name>